<evidence type="ECO:0000313" key="4">
    <source>
        <dbReference type="EMBL" id="SPT95616.1"/>
    </source>
</evidence>
<dbReference type="GO" id="GO:0016787">
    <property type="term" value="F:hydrolase activity"/>
    <property type="evidence" value="ECO:0007669"/>
    <property type="project" value="UniProtKB-UniRule"/>
</dbReference>
<gene>
    <name evidence="4" type="primary">yfcE</name>
    <name evidence="4" type="ORF">NCTC7582_00110</name>
</gene>
<accession>A0A2X0XCM0</accession>
<dbReference type="InterPro" id="IPR000979">
    <property type="entry name" value="Phosphodiesterase_MJ0936/Vps29"/>
</dbReference>
<dbReference type="PANTHER" id="PTHR11124">
    <property type="entry name" value="VACUOLAR SORTING PROTEIN VPS29"/>
    <property type="match status" value="1"/>
</dbReference>
<feature type="domain" description="Calcineurin-like phosphoesterase" evidence="3">
    <location>
        <begin position="1"/>
        <end position="143"/>
    </location>
</feature>
<reference evidence="4 5" key="1">
    <citation type="submission" date="2018-06" db="EMBL/GenBank/DDBJ databases">
        <authorList>
            <consortium name="Pathogen Informatics"/>
            <person name="Doyle S."/>
        </authorList>
    </citation>
    <scope>NUCLEOTIDE SEQUENCE [LARGE SCALE GENOMIC DNA]</scope>
    <source>
        <strain evidence="4 5">NCTC7582</strain>
    </source>
</reference>
<keyword evidence="2" id="KW-0479">Metal-binding</keyword>
<dbReference type="NCBIfam" id="TIGR00040">
    <property type="entry name" value="yfcE"/>
    <property type="match status" value="1"/>
</dbReference>
<evidence type="ECO:0000256" key="1">
    <source>
        <dbReference type="ARBA" id="ARBA00008950"/>
    </source>
</evidence>
<dbReference type="Proteomes" id="UP000251431">
    <property type="component" value="Unassembled WGS sequence"/>
</dbReference>
<dbReference type="EC" id="3.1.4.-" evidence="2"/>
<sequence>MKMLVMSDTHGDSHVIEKVKGFYPEIDIVVHCGDSELPYSHEALEGLKKVRGNCDREKAFPEEEMFTVHDVKIFVTHGHLFNVKNSILSLSYRAKEVGAQIVCFGHSHILGAEMMDDILFLNPGSLLKPRGRKEKSFAVVEINATSFKVDCMTDDNQCMATYTFDRQ</sequence>
<evidence type="ECO:0000313" key="5">
    <source>
        <dbReference type="Proteomes" id="UP000251431"/>
    </source>
</evidence>
<organism evidence="4 5">
    <name type="scientific">Lysinibacillus capsici</name>
    <dbReference type="NCBI Taxonomy" id="2115968"/>
    <lineage>
        <taxon>Bacteria</taxon>
        <taxon>Bacillati</taxon>
        <taxon>Bacillota</taxon>
        <taxon>Bacilli</taxon>
        <taxon>Bacillales</taxon>
        <taxon>Bacillaceae</taxon>
        <taxon>Lysinibacillus</taxon>
    </lineage>
</organism>
<protein>
    <recommendedName>
        <fullName evidence="2">Phosphoesterase</fullName>
        <ecNumber evidence="2">3.1.4.-</ecNumber>
    </recommendedName>
</protein>
<comment type="similarity">
    <text evidence="1 2">Belongs to the metallophosphoesterase superfamily. YfcE family.</text>
</comment>
<dbReference type="Gene3D" id="3.60.21.10">
    <property type="match status" value="1"/>
</dbReference>
<proteinExistence type="inferred from homology"/>
<dbReference type="EMBL" id="UAQE01000001">
    <property type="protein sequence ID" value="SPT95616.1"/>
    <property type="molecule type" value="Genomic_DNA"/>
</dbReference>
<comment type="cofactor">
    <cofactor evidence="2">
        <name>a divalent metal cation</name>
        <dbReference type="ChEBI" id="CHEBI:60240"/>
    </cofactor>
</comment>
<evidence type="ECO:0000259" key="3">
    <source>
        <dbReference type="Pfam" id="PF12850"/>
    </source>
</evidence>
<keyword evidence="4" id="KW-0378">Hydrolase</keyword>
<dbReference type="CDD" id="cd00841">
    <property type="entry name" value="MPP_YfcE"/>
    <property type="match status" value="1"/>
</dbReference>
<dbReference type="InterPro" id="IPR029052">
    <property type="entry name" value="Metallo-depent_PP-like"/>
</dbReference>
<dbReference type="InterPro" id="IPR041802">
    <property type="entry name" value="MPP_YfcE"/>
</dbReference>
<dbReference type="SUPFAM" id="SSF56300">
    <property type="entry name" value="Metallo-dependent phosphatases"/>
    <property type="match status" value="1"/>
</dbReference>
<dbReference type="AlphaFoldDB" id="A0A2X0XCM0"/>
<evidence type="ECO:0000256" key="2">
    <source>
        <dbReference type="RuleBase" id="RU362039"/>
    </source>
</evidence>
<name>A0A2X0XCM0_9BACI</name>
<dbReference type="InterPro" id="IPR024654">
    <property type="entry name" value="Calcineurin-like_PHP_lpxH"/>
</dbReference>
<dbReference type="RefSeq" id="WP_066037523.1">
    <property type="nucleotide sequence ID" value="NZ_CP134502.1"/>
</dbReference>
<dbReference type="GO" id="GO:0046872">
    <property type="term" value="F:metal ion binding"/>
    <property type="evidence" value="ECO:0007669"/>
    <property type="project" value="UniProtKB-KW"/>
</dbReference>
<dbReference type="Pfam" id="PF12850">
    <property type="entry name" value="Metallophos_2"/>
    <property type="match status" value="1"/>
</dbReference>